<dbReference type="SUPFAM" id="SSF48452">
    <property type="entry name" value="TPR-like"/>
    <property type="match status" value="1"/>
</dbReference>
<dbReference type="GO" id="GO:0101031">
    <property type="term" value="C:protein folding chaperone complex"/>
    <property type="evidence" value="ECO:0007669"/>
    <property type="project" value="TreeGrafter"/>
</dbReference>
<gene>
    <name evidence="2" type="primary">Lonrf3_0</name>
    <name evidence="2" type="ORF">Anas_03858</name>
</gene>
<dbReference type="OrthoDB" id="2942533at2759"/>
<sequence>MRARLTENGVPTLYSSTPQLQVKVQVLYLSHWNTMSFLRVTDSKHLSPVMAIMKMNEKFVVGDIILIKKIQLQPSTYFRDDEIQPLIDTDLNHIIIIEYQVVEKKDKVCLLFNLPSDKPGDSSYWHSLYLIKNCLVKGDIGDLFFKEGEKRIQLLRPDCNMLRERGNELFKQRNYNKAILHYDMAKQKDNYDARVWNNSSQAFFSNEEFSKAKRDALVALKLDPFSKKAYYRASKAMVKAGDINGALEVTEAGLYICGQCEELESQLNTIKEKID</sequence>
<dbReference type="InterPro" id="IPR011990">
    <property type="entry name" value="TPR-like_helical_dom_sf"/>
</dbReference>
<dbReference type="SMART" id="SM00028">
    <property type="entry name" value="TPR"/>
    <property type="match status" value="2"/>
</dbReference>
<dbReference type="AlphaFoldDB" id="A0A5N5SN19"/>
<keyword evidence="1" id="KW-0802">TPR repeat</keyword>
<dbReference type="Proteomes" id="UP000326759">
    <property type="component" value="Unassembled WGS sequence"/>
</dbReference>
<proteinExistence type="predicted"/>
<dbReference type="PANTHER" id="PTHR46423">
    <property type="entry name" value="RNA POLYMERASE II-ASSOCIATED PROTEIN 3"/>
    <property type="match status" value="1"/>
</dbReference>
<organism evidence="2 3">
    <name type="scientific">Armadillidium nasatum</name>
    <dbReference type="NCBI Taxonomy" id="96803"/>
    <lineage>
        <taxon>Eukaryota</taxon>
        <taxon>Metazoa</taxon>
        <taxon>Ecdysozoa</taxon>
        <taxon>Arthropoda</taxon>
        <taxon>Crustacea</taxon>
        <taxon>Multicrustacea</taxon>
        <taxon>Malacostraca</taxon>
        <taxon>Eumalacostraca</taxon>
        <taxon>Peracarida</taxon>
        <taxon>Isopoda</taxon>
        <taxon>Oniscidea</taxon>
        <taxon>Crinocheta</taxon>
        <taxon>Armadillidiidae</taxon>
        <taxon>Armadillidium</taxon>
    </lineage>
</organism>
<evidence type="ECO:0000313" key="3">
    <source>
        <dbReference type="Proteomes" id="UP000326759"/>
    </source>
</evidence>
<dbReference type="InterPro" id="IPR051966">
    <property type="entry name" value="RPAP3"/>
</dbReference>
<name>A0A5N5SN19_9CRUS</name>
<evidence type="ECO:0000313" key="2">
    <source>
        <dbReference type="EMBL" id="KAB7495222.1"/>
    </source>
</evidence>
<dbReference type="Gene3D" id="1.25.40.10">
    <property type="entry name" value="Tetratricopeptide repeat domain"/>
    <property type="match status" value="1"/>
</dbReference>
<evidence type="ECO:0000256" key="1">
    <source>
        <dbReference type="ARBA" id="ARBA00022803"/>
    </source>
</evidence>
<dbReference type="PANTHER" id="PTHR46423:SF1">
    <property type="entry name" value="RNA POLYMERASE II-ASSOCIATED PROTEIN 3"/>
    <property type="match status" value="1"/>
</dbReference>
<accession>A0A5N5SN19</accession>
<protein>
    <submittedName>
        <fullName evidence="2">LON peptidase N-terminal domain and RING finger protein 3</fullName>
    </submittedName>
</protein>
<dbReference type="InterPro" id="IPR019734">
    <property type="entry name" value="TPR_rpt"/>
</dbReference>
<keyword evidence="3" id="KW-1185">Reference proteome</keyword>
<reference evidence="2 3" key="1">
    <citation type="journal article" date="2019" name="PLoS Biol.">
        <title>Sex chromosomes control vertical transmission of feminizing Wolbachia symbionts in an isopod.</title>
        <authorList>
            <person name="Becking T."/>
            <person name="Chebbi M.A."/>
            <person name="Giraud I."/>
            <person name="Moumen B."/>
            <person name="Laverre T."/>
            <person name="Caubet Y."/>
            <person name="Peccoud J."/>
            <person name="Gilbert C."/>
            <person name="Cordaux R."/>
        </authorList>
    </citation>
    <scope>NUCLEOTIDE SEQUENCE [LARGE SCALE GENOMIC DNA]</scope>
    <source>
        <strain evidence="2">ANa2</strain>
        <tissue evidence="2">Whole body excluding digestive tract and cuticle</tissue>
    </source>
</reference>
<dbReference type="EMBL" id="SEYY01022886">
    <property type="protein sequence ID" value="KAB7495222.1"/>
    <property type="molecule type" value="Genomic_DNA"/>
</dbReference>
<comment type="caution">
    <text evidence="2">The sequence shown here is derived from an EMBL/GenBank/DDBJ whole genome shotgun (WGS) entry which is preliminary data.</text>
</comment>